<sequence>MRSWNVVPPSRAIFRLAAAAAALALGACSSVAGDVEIQRTALTTEIPTVGAASLATGVVTTPDDHPIKGIDVSKFQGTVDWAAVRGSGVSFAFIKATEGGDRVDDRFAENWANARAAGVPRGAYHFYYFCRTGAEQARWFIRNVPIDPQALPPVLDMEWNHLSPSCKRRPDVAEVQREMGVFLRMVEKHYGKRPIIYSSVDFHRDRLVGAFPSHHFWLRSVAGHPSLKYDQTTSFSIWQHTATGRNPGVVGNVDQNVYMGSVESWRRLAATGF</sequence>
<comment type="caution">
    <text evidence="5">The sequence shown here is derived from an EMBL/GenBank/DDBJ whole genome shotgun (WGS) entry which is preliminary data.</text>
</comment>
<name>A0A2W5K2A4_ANCNO</name>
<evidence type="ECO:0000313" key="6">
    <source>
        <dbReference type="Proteomes" id="UP000249577"/>
    </source>
</evidence>
<keyword evidence="2 5" id="KW-0378">Hydrolase</keyword>
<proteinExistence type="inferred from homology"/>
<dbReference type="PROSITE" id="PS51904">
    <property type="entry name" value="GLYCOSYL_HYDROL_F25_2"/>
    <property type="match status" value="1"/>
</dbReference>
<dbReference type="Proteomes" id="UP000249577">
    <property type="component" value="Unassembled WGS sequence"/>
</dbReference>
<dbReference type="SMART" id="SM00641">
    <property type="entry name" value="Glyco_25"/>
    <property type="match status" value="1"/>
</dbReference>
<dbReference type="GO" id="GO:0003796">
    <property type="term" value="F:lysozyme activity"/>
    <property type="evidence" value="ECO:0007669"/>
    <property type="project" value="InterPro"/>
</dbReference>
<evidence type="ECO:0000256" key="4">
    <source>
        <dbReference type="SAM" id="SignalP"/>
    </source>
</evidence>
<dbReference type="PANTHER" id="PTHR34135:SF2">
    <property type="entry name" value="LYSOZYME"/>
    <property type="match status" value="1"/>
</dbReference>
<reference evidence="5 6" key="1">
    <citation type="submission" date="2017-08" db="EMBL/GenBank/DDBJ databases">
        <title>Infants hospitalized years apart are colonized by the same room-sourced microbial strains.</title>
        <authorList>
            <person name="Brooks B."/>
            <person name="Olm M.R."/>
            <person name="Firek B.A."/>
            <person name="Baker R."/>
            <person name="Thomas B.C."/>
            <person name="Morowitz M.J."/>
            <person name="Banfield J.F."/>
        </authorList>
    </citation>
    <scope>NUCLEOTIDE SEQUENCE [LARGE SCALE GENOMIC DNA]</scope>
    <source>
        <strain evidence="5">S2_005_003_R2_43</strain>
    </source>
</reference>
<gene>
    <name evidence="5" type="ORF">DI565_19075</name>
</gene>
<dbReference type="PROSITE" id="PS51257">
    <property type="entry name" value="PROKAR_LIPOPROTEIN"/>
    <property type="match status" value="1"/>
</dbReference>
<evidence type="ECO:0000256" key="1">
    <source>
        <dbReference type="ARBA" id="ARBA00010646"/>
    </source>
</evidence>
<dbReference type="InterPro" id="IPR018077">
    <property type="entry name" value="Glyco_hydro_fam25_subgr"/>
</dbReference>
<evidence type="ECO:0000256" key="2">
    <source>
        <dbReference type="ARBA" id="ARBA00022801"/>
    </source>
</evidence>
<dbReference type="Pfam" id="PF01183">
    <property type="entry name" value="Glyco_hydro_25"/>
    <property type="match status" value="1"/>
</dbReference>
<dbReference type="InterPro" id="IPR017853">
    <property type="entry name" value="GH"/>
</dbReference>
<protein>
    <submittedName>
        <fullName evidence="5">Glycosyl hydrolase family 25</fullName>
    </submittedName>
</protein>
<dbReference type="AlphaFoldDB" id="A0A2W5K2A4"/>
<keyword evidence="4" id="KW-0732">Signal</keyword>
<keyword evidence="3" id="KW-0326">Glycosidase</keyword>
<dbReference type="GO" id="GO:0009253">
    <property type="term" value="P:peptidoglycan catabolic process"/>
    <property type="evidence" value="ECO:0007669"/>
    <property type="project" value="InterPro"/>
</dbReference>
<dbReference type="PANTHER" id="PTHR34135">
    <property type="entry name" value="LYSOZYME"/>
    <property type="match status" value="1"/>
</dbReference>
<dbReference type="GO" id="GO:0016052">
    <property type="term" value="P:carbohydrate catabolic process"/>
    <property type="evidence" value="ECO:0007669"/>
    <property type="project" value="TreeGrafter"/>
</dbReference>
<dbReference type="InterPro" id="IPR002053">
    <property type="entry name" value="Glyco_hydro_25"/>
</dbReference>
<evidence type="ECO:0000256" key="3">
    <source>
        <dbReference type="ARBA" id="ARBA00023295"/>
    </source>
</evidence>
<organism evidence="5 6">
    <name type="scientific">Ancylobacter novellus</name>
    <name type="common">Thiobacillus novellus</name>
    <dbReference type="NCBI Taxonomy" id="921"/>
    <lineage>
        <taxon>Bacteria</taxon>
        <taxon>Pseudomonadati</taxon>
        <taxon>Pseudomonadota</taxon>
        <taxon>Alphaproteobacteria</taxon>
        <taxon>Hyphomicrobiales</taxon>
        <taxon>Xanthobacteraceae</taxon>
        <taxon>Ancylobacter</taxon>
    </lineage>
</organism>
<accession>A0A2W5K2A4</accession>
<feature type="signal peptide" evidence="4">
    <location>
        <begin position="1"/>
        <end position="32"/>
    </location>
</feature>
<evidence type="ECO:0000313" key="5">
    <source>
        <dbReference type="EMBL" id="PZQ10891.1"/>
    </source>
</evidence>
<feature type="chain" id="PRO_5015924953" evidence="4">
    <location>
        <begin position="33"/>
        <end position="273"/>
    </location>
</feature>
<dbReference type="Gene3D" id="3.20.20.80">
    <property type="entry name" value="Glycosidases"/>
    <property type="match status" value="1"/>
</dbReference>
<dbReference type="EMBL" id="QFPN01000013">
    <property type="protein sequence ID" value="PZQ10891.1"/>
    <property type="molecule type" value="Genomic_DNA"/>
</dbReference>
<dbReference type="SUPFAM" id="SSF51445">
    <property type="entry name" value="(Trans)glycosidases"/>
    <property type="match status" value="1"/>
</dbReference>
<comment type="similarity">
    <text evidence="1">Belongs to the glycosyl hydrolase 25 family.</text>
</comment>
<dbReference type="GO" id="GO:0016998">
    <property type="term" value="P:cell wall macromolecule catabolic process"/>
    <property type="evidence" value="ECO:0007669"/>
    <property type="project" value="InterPro"/>
</dbReference>
<dbReference type="CDD" id="cd06413">
    <property type="entry name" value="GH25_muramidase_1"/>
    <property type="match status" value="1"/>
</dbReference>